<dbReference type="RefSeq" id="WP_227777145.1">
    <property type="nucleotide sequence ID" value="NZ_BAABKX010000026.1"/>
</dbReference>
<dbReference type="InterPro" id="IPR013096">
    <property type="entry name" value="Cupin_2"/>
</dbReference>
<dbReference type="InterPro" id="IPR011051">
    <property type="entry name" value="RmlC_Cupin_sf"/>
</dbReference>
<sequence>MTESDTTEYHPFIAIEEGDEHIILEDCEIDARTHGPDKASEPHTHDETHIIFMRTGEMHWEIGDEEYHATPGDTIVTPANTEHKFEVVGDEPSKTLCLIAPARSPEDQGPSGGHEITKPDEV</sequence>
<dbReference type="AlphaFoldDB" id="A0AAV3UQB1"/>
<comment type="caution">
    <text evidence="3">The sequence shown here is derived from an EMBL/GenBank/DDBJ whole genome shotgun (WGS) entry which is preliminary data.</text>
</comment>
<protein>
    <recommendedName>
        <fullName evidence="2">Cupin type-2 domain-containing protein</fullName>
    </recommendedName>
</protein>
<keyword evidence="4" id="KW-1185">Reference proteome</keyword>
<dbReference type="Gene3D" id="2.60.120.10">
    <property type="entry name" value="Jelly Rolls"/>
    <property type="match status" value="1"/>
</dbReference>
<evidence type="ECO:0000313" key="4">
    <source>
        <dbReference type="Proteomes" id="UP001501729"/>
    </source>
</evidence>
<dbReference type="InterPro" id="IPR014710">
    <property type="entry name" value="RmlC-like_jellyroll"/>
</dbReference>
<dbReference type="PANTHER" id="PTHR43346:SF1">
    <property type="entry name" value="QUERCETIN 2,3-DIOXYGENASE-RELATED"/>
    <property type="match status" value="1"/>
</dbReference>
<gene>
    <name evidence="3" type="ORF">GCM10025751_52500</name>
</gene>
<dbReference type="EMBL" id="BAABKX010000026">
    <property type="protein sequence ID" value="GAA5063709.1"/>
    <property type="molecule type" value="Genomic_DNA"/>
</dbReference>
<evidence type="ECO:0000259" key="2">
    <source>
        <dbReference type="Pfam" id="PF07883"/>
    </source>
</evidence>
<feature type="region of interest" description="Disordered" evidence="1">
    <location>
        <begin position="102"/>
        <end position="122"/>
    </location>
</feature>
<accession>A0AAV3UQB1</accession>
<evidence type="ECO:0000256" key="1">
    <source>
        <dbReference type="SAM" id="MobiDB-lite"/>
    </source>
</evidence>
<reference evidence="3 4" key="1">
    <citation type="journal article" date="2019" name="Int. J. Syst. Evol. Microbiol.">
        <title>The Global Catalogue of Microorganisms (GCM) 10K type strain sequencing project: providing services to taxonomists for standard genome sequencing and annotation.</title>
        <authorList>
            <consortium name="The Broad Institute Genomics Platform"/>
            <consortium name="The Broad Institute Genome Sequencing Center for Infectious Disease"/>
            <person name="Wu L."/>
            <person name="Ma J."/>
        </authorList>
    </citation>
    <scope>NUCLEOTIDE SEQUENCE [LARGE SCALE GENOMIC DNA]</scope>
    <source>
        <strain evidence="3 4">JCM 17504</strain>
    </source>
</reference>
<dbReference type="PANTHER" id="PTHR43346">
    <property type="entry name" value="LIGAND BINDING DOMAIN PROTEIN, PUTATIVE (AFU_ORTHOLOGUE AFUA_6G14370)-RELATED"/>
    <property type="match status" value="1"/>
</dbReference>
<dbReference type="Proteomes" id="UP001501729">
    <property type="component" value="Unassembled WGS sequence"/>
</dbReference>
<dbReference type="InterPro" id="IPR052538">
    <property type="entry name" value="Flavonoid_dioxygenase-like"/>
</dbReference>
<name>A0AAV3UQB1_9EURY</name>
<dbReference type="SUPFAM" id="SSF51182">
    <property type="entry name" value="RmlC-like cupins"/>
    <property type="match status" value="1"/>
</dbReference>
<evidence type="ECO:0000313" key="3">
    <source>
        <dbReference type="EMBL" id="GAA5063709.1"/>
    </source>
</evidence>
<proteinExistence type="predicted"/>
<organism evidence="3 4">
    <name type="scientific">Haladaptatus pallidirubidus</name>
    <dbReference type="NCBI Taxonomy" id="1008152"/>
    <lineage>
        <taxon>Archaea</taxon>
        <taxon>Methanobacteriati</taxon>
        <taxon>Methanobacteriota</taxon>
        <taxon>Stenosarchaea group</taxon>
        <taxon>Halobacteria</taxon>
        <taxon>Halobacteriales</taxon>
        <taxon>Haladaptataceae</taxon>
        <taxon>Haladaptatus</taxon>
    </lineage>
</organism>
<dbReference type="GeneID" id="68615839"/>
<dbReference type="Pfam" id="PF07883">
    <property type="entry name" value="Cupin_2"/>
    <property type="match status" value="1"/>
</dbReference>
<feature type="domain" description="Cupin type-2" evidence="2">
    <location>
        <begin position="36"/>
        <end position="98"/>
    </location>
</feature>